<dbReference type="EMBL" id="BMIQ01000002">
    <property type="protein sequence ID" value="GGD98635.1"/>
    <property type="molecule type" value="Genomic_DNA"/>
</dbReference>
<proteinExistence type="inferred from homology"/>
<protein>
    <submittedName>
        <fullName evidence="7">Carbohydrate kinase</fullName>
    </submittedName>
</protein>
<dbReference type="PANTHER" id="PTHR43085:SF1">
    <property type="entry name" value="PSEUDOURIDINE KINASE-RELATED"/>
    <property type="match status" value="1"/>
</dbReference>
<dbReference type="Pfam" id="PF00294">
    <property type="entry name" value="PfkB"/>
    <property type="match status" value="1"/>
</dbReference>
<dbReference type="PROSITE" id="PS00584">
    <property type="entry name" value="PFKB_KINASES_2"/>
    <property type="match status" value="1"/>
</dbReference>
<dbReference type="AlphaFoldDB" id="A0A917E3R7"/>
<feature type="domain" description="Carbohydrate kinase PfkB" evidence="6">
    <location>
        <begin position="31"/>
        <end position="304"/>
    </location>
</feature>
<dbReference type="InterPro" id="IPR011611">
    <property type="entry name" value="PfkB_dom"/>
</dbReference>
<sequence length="317" mass="32929">MTAPAILCCGDAHIDMVPLRLPDGIVAYRPFPGGSCFNIAVALRRLGVPAGFVGALSTDFLGDLLRERFAAEGIDISRVTTGEEETTLALVSAEVAAPRYVFYDQASASRHWRPAPGLADLAGIEAVHFGSVTLIGEPAAGRYESFAREARRHCLVTLDPNCRPSLVRDAAAYRARIDRMARGSDIVRMSDEDADYLYPGRSAAAIAADLRASGVALVVVTAAAAGATAFAASGERHVPAAPVDVADTIGAGDTFFAAFLTALRQAGRLSRPGLGALAGEDLAAALRFAAKAAAVTCSRPGADPPRLAELEAVLTPA</sequence>
<dbReference type="GO" id="GO:0016301">
    <property type="term" value="F:kinase activity"/>
    <property type="evidence" value="ECO:0007669"/>
    <property type="project" value="UniProtKB-KW"/>
</dbReference>
<evidence type="ECO:0000256" key="4">
    <source>
        <dbReference type="ARBA" id="ARBA00022777"/>
    </source>
</evidence>
<evidence type="ECO:0000313" key="7">
    <source>
        <dbReference type="EMBL" id="GGD98635.1"/>
    </source>
</evidence>
<accession>A0A917E3R7</accession>
<keyword evidence="3" id="KW-0547">Nucleotide-binding</keyword>
<evidence type="ECO:0000256" key="3">
    <source>
        <dbReference type="ARBA" id="ARBA00022741"/>
    </source>
</evidence>
<evidence type="ECO:0000256" key="2">
    <source>
        <dbReference type="ARBA" id="ARBA00022679"/>
    </source>
</evidence>
<keyword evidence="5" id="KW-0067">ATP-binding</keyword>
<evidence type="ECO:0000313" key="8">
    <source>
        <dbReference type="Proteomes" id="UP000644699"/>
    </source>
</evidence>
<reference evidence="7" key="2">
    <citation type="submission" date="2020-09" db="EMBL/GenBank/DDBJ databases">
        <authorList>
            <person name="Sun Q."/>
            <person name="Zhou Y."/>
        </authorList>
    </citation>
    <scope>NUCLEOTIDE SEQUENCE</scope>
    <source>
        <strain evidence="7">CGMCC 1.15367</strain>
    </source>
</reference>
<dbReference type="Proteomes" id="UP000644699">
    <property type="component" value="Unassembled WGS sequence"/>
</dbReference>
<dbReference type="PANTHER" id="PTHR43085">
    <property type="entry name" value="HEXOKINASE FAMILY MEMBER"/>
    <property type="match status" value="1"/>
</dbReference>
<dbReference type="InterPro" id="IPR002173">
    <property type="entry name" value="Carboh/pur_kinase_PfkB_CS"/>
</dbReference>
<dbReference type="InterPro" id="IPR029056">
    <property type="entry name" value="Ribokinase-like"/>
</dbReference>
<evidence type="ECO:0000256" key="5">
    <source>
        <dbReference type="ARBA" id="ARBA00022840"/>
    </source>
</evidence>
<organism evidence="7 8">
    <name type="scientific">Aureimonas endophytica</name>
    <dbReference type="NCBI Taxonomy" id="2027858"/>
    <lineage>
        <taxon>Bacteria</taxon>
        <taxon>Pseudomonadati</taxon>
        <taxon>Pseudomonadota</taxon>
        <taxon>Alphaproteobacteria</taxon>
        <taxon>Hyphomicrobiales</taxon>
        <taxon>Aurantimonadaceae</taxon>
        <taxon>Aureimonas</taxon>
    </lineage>
</organism>
<reference evidence="7" key="1">
    <citation type="journal article" date="2014" name="Int. J. Syst. Evol. Microbiol.">
        <title>Complete genome sequence of Corynebacterium casei LMG S-19264T (=DSM 44701T), isolated from a smear-ripened cheese.</title>
        <authorList>
            <consortium name="US DOE Joint Genome Institute (JGI-PGF)"/>
            <person name="Walter F."/>
            <person name="Albersmeier A."/>
            <person name="Kalinowski J."/>
            <person name="Ruckert C."/>
        </authorList>
    </citation>
    <scope>NUCLEOTIDE SEQUENCE</scope>
    <source>
        <strain evidence="7">CGMCC 1.15367</strain>
    </source>
</reference>
<keyword evidence="8" id="KW-1185">Reference proteome</keyword>
<dbReference type="RefSeq" id="WP_188907766.1">
    <property type="nucleotide sequence ID" value="NZ_BMIQ01000002.1"/>
</dbReference>
<dbReference type="SUPFAM" id="SSF53613">
    <property type="entry name" value="Ribokinase-like"/>
    <property type="match status" value="1"/>
</dbReference>
<keyword evidence="2" id="KW-0808">Transferase</keyword>
<dbReference type="Gene3D" id="3.40.1190.20">
    <property type="match status" value="1"/>
</dbReference>
<name>A0A917E3R7_9HYPH</name>
<evidence type="ECO:0000259" key="6">
    <source>
        <dbReference type="Pfam" id="PF00294"/>
    </source>
</evidence>
<evidence type="ECO:0000256" key="1">
    <source>
        <dbReference type="ARBA" id="ARBA00010688"/>
    </source>
</evidence>
<dbReference type="GO" id="GO:0005524">
    <property type="term" value="F:ATP binding"/>
    <property type="evidence" value="ECO:0007669"/>
    <property type="project" value="UniProtKB-KW"/>
</dbReference>
<comment type="caution">
    <text evidence="7">The sequence shown here is derived from an EMBL/GenBank/DDBJ whole genome shotgun (WGS) entry which is preliminary data.</text>
</comment>
<dbReference type="InterPro" id="IPR050306">
    <property type="entry name" value="PfkB_Carbo_kinase"/>
</dbReference>
<comment type="similarity">
    <text evidence="1">Belongs to the carbohydrate kinase PfkB family.</text>
</comment>
<keyword evidence="4 7" id="KW-0418">Kinase</keyword>
<gene>
    <name evidence="7" type="ORF">GCM10011390_16770</name>
</gene>